<organism evidence="1 2">
    <name type="scientific">Actinomadura bangladeshensis</name>
    <dbReference type="NCBI Taxonomy" id="453573"/>
    <lineage>
        <taxon>Bacteria</taxon>
        <taxon>Bacillati</taxon>
        <taxon>Actinomycetota</taxon>
        <taxon>Actinomycetes</taxon>
        <taxon>Streptosporangiales</taxon>
        <taxon>Thermomonosporaceae</taxon>
        <taxon>Actinomadura</taxon>
    </lineage>
</organism>
<dbReference type="AlphaFoldDB" id="A0A4R4P758"/>
<dbReference type="GO" id="GO:0003677">
    <property type="term" value="F:DNA binding"/>
    <property type="evidence" value="ECO:0007669"/>
    <property type="project" value="InterPro"/>
</dbReference>
<keyword evidence="2" id="KW-1185">Reference proteome</keyword>
<dbReference type="Proteomes" id="UP000295431">
    <property type="component" value="Unassembled WGS sequence"/>
</dbReference>
<dbReference type="EMBL" id="SMJW01000027">
    <property type="protein sequence ID" value="TDC17819.1"/>
    <property type="molecule type" value="Genomic_DNA"/>
</dbReference>
<name>A0A4R4P758_9ACTN</name>
<comment type="caution">
    <text evidence="1">The sequence shown here is derived from an EMBL/GenBank/DDBJ whole genome shotgun (WGS) entry which is preliminary data.</text>
</comment>
<evidence type="ECO:0000313" key="1">
    <source>
        <dbReference type="EMBL" id="TDC17819.1"/>
    </source>
</evidence>
<evidence type="ECO:0000313" key="2">
    <source>
        <dbReference type="Proteomes" id="UP000295431"/>
    </source>
</evidence>
<gene>
    <name evidence="1" type="ORF">E1284_08015</name>
</gene>
<reference evidence="1 2" key="1">
    <citation type="submission" date="2019-03" db="EMBL/GenBank/DDBJ databases">
        <title>Draft genome sequences of novel Actinobacteria.</title>
        <authorList>
            <person name="Sahin N."/>
            <person name="Ay H."/>
            <person name="Saygin H."/>
        </authorList>
    </citation>
    <scope>NUCLEOTIDE SEQUENCE [LARGE SCALE GENOMIC DNA]</scope>
    <source>
        <strain evidence="1 2">DSM 45347</strain>
    </source>
</reference>
<dbReference type="OrthoDB" id="3405537at2"/>
<protein>
    <recommendedName>
        <fullName evidence="3">Recombinase XerD</fullName>
    </recommendedName>
</protein>
<proteinExistence type="predicted"/>
<dbReference type="RefSeq" id="WP_131938359.1">
    <property type="nucleotide sequence ID" value="NZ_BAAAMX010000009.1"/>
</dbReference>
<dbReference type="SUPFAM" id="SSF56349">
    <property type="entry name" value="DNA breaking-rejoining enzymes"/>
    <property type="match status" value="1"/>
</dbReference>
<dbReference type="InterPro" id="IPR011010">
    <property type="entry name" value="DNA_brk_join_enz"/>
</dbReference>
<sequence length="494" mass="55329">MSSTRRLARERYERHHIRDCARCGRRAAKAANWSDGPICRTCLHRAENTYGTCPSCGTDRLLPGRDSHGAEIYRDCARITRDFFCSRCGFEGQLYSGRLCTRCTLTDLVHAVFDDGTGAITPALRILADRLIASPNPKSTWTWLRRSHVRGLISDLARGTTPLTHEALHQLPNWRTVAHLRDLLMASGALPMIDKQLLHHETWLAHRLAELHDDPHQRLLRAFATWHQLPRMRARAAIKPLTPGSRNFAGEQLKAAHGFLTWLDTSGQTLASCTQALLDAWHATHPQHQHNTLRVFLRWAMHDGHMPKLRVPTPTVAKAAPMSQRRRLQLLRRALTDERLALPTRVAACLTLLYAQPITRIVRLTLDDLTHQDGELHLRLGNPPTPVPEPFATLLLKLADDRPHLNTATNTGTRWLFPGRRAGQPANPSGIREHLRRAGFLTGAARPAALRQLVLQTPAPVIAKSLGCHHVTTTRVAADAGGTWNHYAPDDHSK</sequence>
<evidence type="ECO:0008006" key="3">
    <source>
        <dbReference type="Google" id="ProtNLM"/>
    </source>
</evidence>
<accession>A0A4R4P758</accession>